<dbReference type="Proteomes" id="UP000004754">
    <property type="component" value="Unassembled WGS sequence"/>
</dbReference>
<keyword evidence="3" id="KW-1185">Reference proteome</keyword>
<sequence>MCGTFSRSGKARALRKDSPRKGNNAPFRLDAPKEKEAAPPILKFFFRASAASAGLFVRGRSGRDALPLGAGTPAAGAPDAGQIGHLSLLLNIKHKGKRRAREKAKNPPTGQSRPPWFSARIPILPLRFVLKGVSSNQDHDRRQACRQKTRKQVIKWQSQQQEPRWPSGCA</sequence>
<protein>
    <submittedName>
        <fullName evidence="2">Uncharacterized protein</fullName>
    </submittedName>
</protein>
<dbReference type="STRING" id="887929.HMP0721_1387"/>
<reference evidence="2 3" key="1">
    <citation type="submission" date="2010-12" db="EMBL/GenBank/DDBJ databases">
        <authorList>
            <person name="Muzny D."/>
            <person name="Qin X."/>
            <person name="Deng J."/>
            <person name="Jiang H."/>
            <person name="Liu Y."/>
            <person name="Qu J."/>
            <person name="Song X.-Z."/>
            <person name="Zhang L."/>
            <person name="Thornton R."/>
            <person name="Coyle M."/>
            <person name="Francisco L."/>
            <person name="Jackson L."/>
            <person name="Javaid M."/>
            <person name="Korchina V."/>
            <person name="Kovar C."/>
            <person name="Mata R."/>
            <person name="Mathew T."/>
            <person name="Ngo R."/>
            <person name="Nguyen L."/>
            <person name="Nguyen N."/>
            <person name="Okwuonu G."/>
            <person name="Ongeri F."/>
            <person name="Pham C."/>
            <person name="Simmons D."/>
            <person name="Wilczek-Boney K."/>
            <person name="Hale W."/>
            <person name="Jakkamsetti A."/>
            <person name="Pham P."/>
            <person name="Ruth R."/>
            <person name="San Lucas F."/>
            <person name="Warren J."/>
            <person name="Zhang J."/>
            <person name="Zhao Z."/>
            <person name="Zhou C."/>
            <person name="Zhu D."/>
            <person name="Lee S."/>
            <person name="Bess C."/>
            <person name="Blankenburg K."/>
            <person name="Forbes L."/>
            <person name="Fu Q."/>
            <person name="Gubbala S."/>
            <person name="Hirani K."/>
            <person name="Jayaseelan J.C."/>
            <person name="Lara F."/>
            <person name="Munidasa M."/>
            <person name="Palculict T."/>
            <person name="Patil S."/>
            <person name="Pu L.-L."/>
            <person name="Saada N."/>
            <person name="Tang L."/>
            <person name="Weissenberger G."/>
            <person name="Zhu Y."/>
            <person name="Hemphill L."/>
            <person name="Shang Y."/>
            <person name="Youmans B."/>
            <person name="Ayvaz T."/>
            <person name="Ross M."/>
            <person name="Santibanez J."/>
            <person name="Aqrawi P."/>
            <person name="Gross S."/>
            <person name="Joshi V."/>
            <person name="Fowler G."/>
            <person name="Nazareth L."/>
            <person name="Reid J."/>
            <person name="Worley K."/>
            <person name="Petrosino J."/>
            <person name="Highlander S."/>
            <person name="Gibbs R."/>
        </authorList>
    </citation>
    <scope>NUCLEOTIDE SEQUENCE [LARGE SCALE GENOMIC DNA]</scope>
    <source>
        <strain evidence="2 3">ATCC 23263</strain>
    </source>
</reference>
<accession>E6MHA2</accession>
<dbReference type="AlphaFoldDB" id="E6MHA2"/>
<dbReference type="HOGENOM" id="CLU_1569337_0_0_9"/>
<feature type="compositionally biased region" description="Basic residues" evidence="1">
    <location>
        <begin position="144"/>
        <end position="153"/>
    </location>
</feature>
<name>E6MHA2_9FIRM</name>
<organism evidence="2 3">
    <name type="scientific">Pseudoramibacter alactolyticus ATCC 23263</name>
    <dbReference type="NCBI Taxonomy" id="887929"/>
    <lineage>
        <taxon>Bacteria</taxon>
        <taxon>Bacillati</taxon>
        <taxon>Bacillota</taxon>
        <taxon>Clostridia</taxon>
        <taxon>Eubacteriales</taxon>
        <taxon>Eubacteriaceae</taxon>
        <taxon>Pseudoramibacter</taxon>
    </lineage>
</organism>
<gene>
    <name evidence="2" type="ORF">HMP0721_1387</name>
</gene>
<feature type="region of interest" description="Disordered" evidence="1">
    <location>
        <begin position="94"/>
        <end position="116"/>
    </location>
</feature>
<evidence type="ECO:0000313" key="3">
    <source>
        <dbReference type="Proteomes" id="UP000004754"/>
    </source>
</evidence>
<comment type="caution">
    <text evidence="2">The sequence shown here is derived from an EMBL/GenBank/DDBJ whole genome shotgun (WGS) entry which is preliminary data.</text>
</comment>
<feature type="region of interest" description="Disordered" evidence="1">
    <location>
        <begin position="134"/>
        <end position="170"/>
    </location>
</feature>
<evidence type="ECO:0000256" key="1">
    <source>
        <dbReference type="SAM" id="MobiDB-lite"/>
    </source>
</evidence>
<proteinExistence type="predicted"/>
<evidence type="ECO:0000313" key="2">
    <source>
        <dbReference type="EMBL" id="EFV01992.1"/>
    </source>
</evidence>
<feature type="region of interest" description="Disordered" evidence="1">
    <location>
        <begin position="1"/>
        <end position="34"/>
    </location>
</feature>
<dbReference type="EMBL" id="AEQN01000016">
    <property type="protein sequence ID" value="EFV01992.1"/>
    <property type="molecule type" value="Genomic_DNA"/>
</dbReference>